<protein>
    <submittedName>
        <fullName evidence="9">ABC transporter permease</fullName>
    </submittedName>
</protein>
<feature type="transmembrane region" description="Helical" evidence="8">
    <location>
        <begin position="101"/>
        <end position="125"/>
    </location>
</feature>
<keyword evidence="4" id="KW-0997">Cell inner membrane</keyword>
<keyword evidence="7 8" id="KW-0472">Membrane</keyword>
<feature type="transmembrane region" description="Helical" evidence="8">
    <location>
        <begin position="259"/>
        <end position="275"/>
    </location>
</feature>
<dbReference type="CDD" id="cd06579">
    <property type="entry name" value="TM_PBP1_transp_AraH_like"/>
    <property type="match status" value="1"/>
</dbReference>
<evidence type="ECO:0000256" key="5">
    <source>
        <dbReference type="ARBA" id="ARBA00022692"/>
    </source>
</evidence>
<keyword evidence="10" id="KW-1185">Reference proteome</keyword>
<keyword evidence="3" id="KW-1003">Cell membrane</keyword>
<comment type="caution">
    <text evidence="9">The sequence shown here is derived from an EMBL/GenBank/DDBJ whole genome shotgun (WGS) entry which is preliminary data.</text>
</comment>
<evidence type="ECO:0000313" key="10">
    <source>
        <dbReference type="Proteomes" id="UP001500752"/>
    </source>
</evidence>
<dbReference type="RefSeq" id="WP_345150985.1">
    <property type="nucleotide sequence ID" value="NZ_BAABEO010000015.1"/>
</dbReference>
<feature type="transmembrane region" description="Helical" evidence="8">
    <location>
        <begin position="282"/>
        <end position="301"/>
    </location>
</feature>
<evidence type="ECO:0000256" key="6">
    <source>
        <dbReference type="ARBA" id="ARBA00022989"/>
    </source>
</evidence>
<evidence type="ECO:0000256" key="1">
    <source>
        <dbReference type="ARBA" id="ARBA00004651"/>
    </source>
</evidence>
<evidence type="ECO:0000256" key="7">
    <source>
        <dbReference type="ARBA" id="ARBA00023136"/>
    </source>
</evidence>
<accession>A0ABP7CDK4</accession>
<feature type="transmembrane region" description="Helical" evidence="8">
    <location>
        <begin position="177"/>
        <end position="197"/>
    </location>
</feature>
<keyword evidence="5 8" id="KW-0812">Transmembrane</keyword>
<evidence type="ECO:0000256" key="8">
    <source>
        <dbReference type="SAM" id="Phobius"/>
    </source>
</evidence>
<proteinExistence type="predicted"/>
<evidence type="ECO:0000313" key="9">
    <source>
        <dbReference type="EMBL" id="GAA3685400.1"/>
    </source>
</evidence>
<sequence length="331" mass="34320">MTKTDTLSATTTTAPQVRERASLSQLFWQSGTIVALIALIAFFTVMRPDVFLSFGNMRNILEQIAILTIIAVGQTVVMVVGDFDLSVGTNATLSGATAASLMIGGTPIPLAIVAGLCVGILVGVVNGFLVAFLQLSAFVATLATMTTVGGLAFIATSGTTLYGMPEDFFWIGQGRPMGIPMPIFFAVAAAVILWIVLRFTTLGRRWYAVGGNAEVARLSGVNVRWTRFFAFVVAGLASAIGGIILVSRLGSASSASGNNYMMLAVAAVFLGMTILKSGQANVGGTLVGVGIIGVMSNGLNIIGVNTYVQQVLTGLIIIAAVTLSALKARKA</sequence>
<feature type="transmembrane region" description="Helical" evidence="8">
    <location>
        <begin position="26"/>
        <end position="48"/>
    </location>
</feature>
<name>A0ABP7CDK4_9MICC</name>
<dbReference type="PANTHER" id="PTHR32196:SF21">
    <property type="entry name" value="ABC TRANSPORTER PERMEASE PROTEIN YPHD-RELATED"/>
    <property type="match status" value="1"/>
</dbReference>
<dbReference type="Pfam" id="PF02653">
    <property type="entry name" value="BPD_transp_2"/>
    <property type="match status" value="1"/>
</dbReference>
<feature type="transmembrane region" description="Helical" evidence="8">
    <location>
        <begin position="228"/>
        <end position="247"/>
    </location>
</feature>
<feature type="transmembrane region" description="Helical" evidence="8">
    <location>
        <begin position="60"/>
        <end position="81"/>
    </location>
</feature>
<evidence type="ECO:0000256" key="4">
    <source>
        <dbReference type="ARBA" id="ARBA00022519"/>
    </source>
</evidence>
<organism evidence="9 10">
    <name type="scientific">Arthrobacter ginkgonis</name>
    <dbReference type="NCBI Taxonomy" id="1630594"/>
    <lineage>
        <taxon>Bacteria</taxon>
        <taxon>Bacillati</taxon>
        <taxon>Actinomycetota</taxon>
        <taxon>Actinomycetes</taxon>
        <taxon>Micrococcales</taxon>
        <taxon>Micrococcaceae</taxon>
        <taxon>Arthrobacter</taxon>
    </lineage>
</organism>
<keyword evidence="2" id="KW-0813">Transport</keyword>
<feature type="transmembrane region" description="Helical" evidence="8">
    <location>
        <begin position="137"/>
        <end position="157"/>
    </location>
</feature>
<dbReference type="EMBL" id="BAABEO010000015">
    <property type="protein sequence ID" value="GAA3685400.1"/>
    <property type="molecule type" value="Genomic_DNA"/>
</dbReference>
<dbReference type="InterPro" id="IPR001851">
    <property type="entry name" value="ABC_transp_permease"/>
</dbReference>
<dbReference type="PANTHER" id="PTHR32196">
    <property type="entry name" value="ABC TRANSPORTER PERMEASE PROTEIN YPHD-RELATED-RELATED"/>
    <property type="match status" value="1"/>
</dbReference>
<feature type="transmembrane region" description="Helical" evidence="8">
    <location>
        <begin position="307"/>
        <end position="326"/>
    </location>
</feature>
<keyword evidence="6 8" id="KW-1133">Transmembrane helix</keyword>
<evidence type="ECO:0000256" key="2">
    <source>
        <dbReference type="ARBA" id="ARBA00022448"/>
    </source>
</evidence>
<evidence type="ECO:0000256" key="3">
    <source>
        <dbReference type="ARBA" id="ARBA00022475"/>
    </source>
</evidence>
<dbReference type="Proteomes" id="UP001500752">
    <property type="component" value="Unassembled WGS sequence"/>
</dbReference>
<reference evidence="10" key="1">
    <citation type="journal article" date="2019" name="Int. J. Syst. Evol. Microbiol.">
        <title>The Global Catalogue of Microorganisms (GCM) 10K type strain sequencing project: providing services to taxonomists for standard genome sequencing and annotation.</title>
        <authorList>
            <consortium name="The Broad Institute Genomics Platform"/>
            <consortium name="The Broad Institute Genome Sequencing Center for Infectious Disease"/>
            <person name="Wu L."/>
            <person name="Ma J."/>
        </authorList>
    </citation>
    <scope>NUCLEOTIDE SEQUENCE [LARGE SCALE GENOMIC DNA]</scope>
    <source>
        <strain evidence="10">JCM 30742</strain>
    </source>
</reference>
<gene>
    <name evidence="9" type="ORF">GCM10023081_23640</name>
</gene>
<comment type="subcellular location">
    <subcellularLocation>
        <location evidence="1">Cell membrane</location>
        <topology evidence="1">Multi-pass membrane protein</topology>
    </subcellularLocation>
</comment>